<evidence type="ECO:0000313" key="3">
    <source>
        <dbReference type="EMBL" id="ARD24071.1"/>
    </source>
</evidence>
<keyword evidence="4" id="KW-1185">Reference proteome</keyword>
<dbReference type="Proteomes" id="UP000191820">
    <property type="component" value="Chromosome"/>
</dbReference>
<protein>
    <recommendedName>
        <fullName evidence="2">Ysc84 actin-binding domain-containing protein</fullName>
    </recommendedName>
</protein>
<evidence type="ECO:0000259" key="2">
    <source>
        <dbReference type="Pfam" id="PF04366"/>
    </source>
</evidence>
<dbReference type="EMBL" id="CP020472">
    <property type="protein sequence ID" value="ARD24071.1"/>
    <property type="molecule type" value="Genomic_DNA"/>
</dbReference>
<dbReference type="InterPro" id="IPR007461">
    <property type="entry name" value="Ysc84_actin-binding"/>
</dbReference>
<organism evidence="3 4">
    <name type="scientific">Shewanella japonica</name>
    <dbReference type="NCBI Taxonomy" id="93973"/>
    <lineage>
        <taxon>Bacteria</taxon>
        <taxon>Pseudomonadati</taxon>
        <taxon>Pseudomonadota</taxon>
        <taxon>Gammaproteobacteria</taxon>
        <taxon>Alteromonadales</taxon>
        <taxon>Shewanellaceae</taxon>
        <taxon>Shewanella</taxon>
    </lineage>
</organism>
<sequence length="194" mass="19942">MKNILSVLALSVALLGLTFSTTAHADKYADKYAKTIADFKKAPEVQSFFKDAYGYAVYPTVGKGGVGIGAAYGSGRVYRGGSHTGDSTLSQLSIGFQLGGQAYSELIFFKNKAAYDDFTSGTFEFSAQASAVAITVGANAQVGSTGNSAAAGNAGNRTAAKASYMNGMAIFTAAKGGFMYEAAIAGQAFSFDAK</sequence>
<dbReference type="CDD" id="cd11524">
    <property type="entry name" value="SYLF"/>
    <property type="match status" value="1"/>
</dbReference>
<evidence type="ECO:0000256" key="1">
    <source>
        <dbReference type="SAM" id="SignalP"/>
    </source>
</evidence>
<feature type="signal peptide" evidence="1">
    <location>
        <begin position="1"/>
        <end position="25"/>
    </location>
</feature>
<accession>A0ABM6JP44</accession>
<feature type="chain" id="PRO_5045036316" description="Ysc84 actin-binding domain-containing protein" evidence="1">
    <location>
        <begin position="26"/>
        <end position="194"/>
    </location>
</feature>
<reference evidence="3 4" key="1">
    <citation type="submission" date="2017-03" db="EMBL/GenBank/DDBJ databases">
        <title>Genome sequencing of Shewanella japonica KCTC 22435.</title>
        <authorList>
            <person name="Kim K.M."/>
        </authorList>
    </citation>
    <scope>NUCLEOTIDE SEQUENCE [LARGE SCALE GENOMIC DNA]</scope>
    <source>
        <strain evidence="3 4">KCTC 22435</strain>
    </source>
</reference>
<dbReference type="RefSeq" id="WP_080917028.1">
    <property type="nucleotide sequence ID" value="NZ_CP020472.1"/>
</dbReference>
<keyword evidence="1" id="KW-0732">Signal</keyword>
<proteinExistence type="predicted"/>
<evidence type="ECO:0000313" key="4">
    <source>
        <dbReference type="Proteomes" id="UP000191820"/>
    </source>
</evidence>
<gene>
    <name evidence="3" type="ORF">SJ2017_3837</name>
</gene>
<name>A0ABM6JP44_9GAMM</name>
<dbReference type="Pfam" id="PF04366">
    <property type="entry name" value="Ysc84"/>
    <property type="match status" value="1"/>
</dbReference>
<feature type="domain" description="Ysc84 actin-binding" evidence="2">
    <location>
        <begin position="91"/>
        <end position="166"/>
    </location>
</feature>